<organism evidence="4 5">
    <name type="scientific">Tissierella pigra</name>
    <dbReference type="NCBI Taxonomy" id="2607614"/>
    <lineage>
        <taxon>Bacteria</taxon>
        <taxon>Bacillati</taxon>
        <taxon>Bacillota</taxon>
        <taxon>Tissierellia</taxon>
        <taxon>Tissierellales</taxon>
        <taxon>Tissierellaceae</taxon>
        <taxon>Tissierella</taxon>
    </lineage>
</organism>
<keyword evidence="5" id="KW-1185">Reference proteome</keyword>
<dbReference type="GO" id="GO:0004176">
    <property type="term" value="F:ATP-dependent peptidase activity"/>
    <property type="evidence" value="ECO:0007669"/>
    <property type="project" value="UniProtKB-UniRule"/>
</dbReference>
<dbReference type="Pfam" id="PF13654">
    <property type="entry name" value="AAA_32"/>
    <property type="match status" value="1"/>
</dbReference>
<dbReference type="PANTHER" id="PTHR10046">
    <property type="entry name" value="ATP DEPENDENT LON PROTEASE FAMILY MEMBER"/>
    <property type="match status" value="1"/>
</dbReference>
<dbReference type="GO" id="GO:0004252">
    <property type="term" value="F:serine-type endopeptidase activity"/>
    <property type="evidence" value="ECO:0007669"/>
    <property type="project" value="UniProtKB-UniRule"/>
</dbReference>
<sequence>MLEKYIVPIEKLRNQCDPNIFPYETTEECVESRDLIGQDRAMEAIKYGISMKRKGYNIYVSGFTGTGRNSYSYLIAKEFAKEKPIPKDWCYVYNFKKANCPKAISLEPGEGINFKQEIESAIKNIDIEIPKALNSKLYEDSKNAVFNENKKLAESILQELNQFAKKYNFVFKQTDQGLLSIPLVGNRPMSDEELDELTDEEIEVLGNISIELTQKSYDYIKGIKAVESKLKNEIKKLKEEQVTLVVTTFIGPIQVRYRENIDIFKFLLEIKEDIVKNYEMFLVDEEEDYMEKIFFQGNKKEDFLKRYFINLFIDNSQTKGSPVIREMNPNYYNLFGKIEYANEMGVAKTDHTRIKSGSMHEANGGYIIIQAKDILQNKFSWDGLKRTLTTEKLKIENVLGLDIASETLNPEPIPLDIKVIIVGDYLTYHILYSYDEEFKKLFRIRADFDTEMERTYENIIKIGSFVAYQCKKENLLPFHRDALGAIIDISSRIADEKNKLTSGFNELVEIIYEADGWARSEFKKIVGKEDVKKAILKKQYRNNSYEERVLELINNGTILIDIEGEKVGEINGLSVIDLGQYSFGRPTKITANTYYGKDGIINIEKEAEQSGNIHDKGVLIMSGYLGEKYAKNIQLSMTASITFEQSYDGIDGDSASSTELYAILSSLGDVPIKQGIAVTGSVNQKGIIQPIGGVNEKIEGFYNVCKLKGLKGDKGVIIPRINVENLMLNDEVINAVKSGMFTIYAVNTIDEGIEILTGIKAGQLNEDGEYEENTINHYVQEKLIYYSMLSQDFGEE</sequence>
<dbReference type="InterPro" id="IPR014721">
    <property type="entry name" value="Ribsml_uS5_D2-typ_fold_subgr"/>
</dbReference>
<dbReference type="EC" id="3.4.21.53" evidence="2"/>
<keyword evidence="2" id="KW-0378">Hydrolase</keyword>
<dbReference type="PROSITE" id="PS51786">
    <property type="entry name" value="LON_PROTEOLYTIC"/>
    <property type="match status" value="1"/>
</dbReference>
<dbReference type="InterPro" id="IPR008269">
    <property type="entry name" value="Lon_proteolytic"/>
</dbReference>
<dbReference type="Proteomes" id="UP000469523">
    <property type="component" value="Unassembled WGS sequence"/>
</dbReference>
<dbReference type="EMBL" id="VUNQ01000009">
    <property type="protein sequence ID" value="MSU00950.1"/>
    <property type="molecule type" value="Genomic_DNA"/>
</dbReference>
<dbReference type="Pfam" id="PF05362">
    <property type="entry name" value="Lon_C"/>
    <property type="match status" value="1"/>
</dbReference>
<comment type="caution">
    <text evidence="4">The sequence shown here is derived from an EMBL/GenBank/DDBJ whole genome shotgun (WGS) entry which is preliminary data.</text>
</comment>
<dbReference type="Gene3D" id="3.40.50.300">
    <property type="entry name" value="P-loop containing nucleotide triphosphate hydrolases"/>
    <property type="match status" value="2"/>
</dbReference>
<feature type="active site" evidence="2">
    <location>
        <position position="654"/>
    </location>
</feature>
<evidence type="ECO:0000256" key="2">
    <source>
        <dbReference type="PROSITE-ProRule" id="PRU01122"/>
    </source>
</evidence>
<proteinExistence type="inferred from homology"/>
<gene>
    <name evidence="4" type="ORF">FYJ83_05660</name>
</gene>
<comment type="catalytic activity">
    <reaction evidence="2">
        <text>Hydrolysis of proteins in presence of ATP.</text>
        <dbReference type="EC" id="3.4.21.53"/>
    </reaction>
</comment>
<dbReference type="GO" id="GO:0006508">
    <property type="term" value="P:proteolysis"/>
    <property type="evidence" value="ECO:0007669"/>
    <property type="project" value="UniProtKB-KW"/>
</dbReference>
<dbReference type="InterPro" id="IPR046843">
    <property type="entry name" value="LonB_AAA-LID"/>
</dbReference>
<name>A0A6N7XYT6_9FIRM</name>
<evidence type="ECO:0000259" key="3">
    <source>
        <dbReference type="PROSITE" id="PS51786"/>
    </source>
</evidence>
<dbReference type="Pfam" id="PF20436">
    <property type="entry name" value="LonB_AAA-LID"/>
    <property type="match status" value="1"/>
</dbReference>
<dbReference type="InterPro" id="IPR020568">
    <property type="entry name" value="Ribosomal_Su5_D2-typ_SF"/>
</dbReference>
<dbReference type="InterPro" id="IPR027065">
    <property type="entry name" value="Lon_Prtase"/>
</dbReference>
<dbReference type="GO" id="GO:0030163">
    <property type="term" value="P:protein catabolic process"/>
    <property type="evidence" value="ECO:0007669"/>
    <property type="project" value="InterPro"/>
</dbReference>
<protein>
    <recommendedName>
        <fullName evidence="2">endopeptidase La</fullName>
        <ecNumber evidence="2">3.4.21.53</ecNumber>
    </recommendedName>
</protein>
<dbReference type="InterPro" id="IPR046844">
    <property type="entry name" value="Lon-like_helical"/>
</dbReference>
<dbReference type="RefSeq" id="WP_154439372.1">
    <property type="nucleotide sequence ID" value="NZ_VUNQ01000009.1"/>
</dbReference>
<keyword evidence="1 2" id="KW-0645">Protease</keyword>
<evidence type="ECO:0000313" key="5">
    <source>
        <dbReference type="Proteomes" id="UP000469523"/>
    </source>
</evidence>
<feature type="active site" evidence="2">
    <location>
        <position position="697"/>
    </location>
</feature>
<dbReference type="PRINTS" id="PR00830">
    <property type="entry name" value="ENDOLAPTASE"/>
</dbReference>
<dbReference type="AlphaFoldDB" id="A0A6N7XYT6"/>
<dbReference type="InterPro" id="IPR041699">
    <property type="entry name" value="AAA_32"/>
</dbReference>
<accession>A0A6N7XYT6</accession>
<evidence type="ECO:0000313" key="4">
    <source>
        <dbReference type="EMBL" id="MSU00950.1"/>
    </source>
</evidence>
<dbReference type="Gene3D" id="1.10.8.60">
    <property type="match status" value="1"/>
</dbReference>
<dbReference type="Gene3D" id="3.30.230.10">
    <property type="match status" value="1"/>
</dbReference>
<dbReference type="InterPro" id="IPR027417">
    <property type="entry name" value="P-loop_NTPase"/>
</dbReference>
<dbReference type="GO" id="GO:0005524">
    <property type="term" value="F:ATP binding"/>
    <property type="evidence" value="ECO:0007669"/>
    <property type="project" value="InterPro"/>
</dbReference>
<evidence type="ECO:0000256" key="1">
    <source>
        <dbReference type="ARBA" id="ARBA00022670"/>
    </source>
</evidence>
<keyword evidence="2" id="KW-0720">Serine protease</keyword>
<comment type="similarity">
    <text evidence="2">Belongs to the peptidase S16 family.</text>
</comment>
<reference evidence="4 5" key="1">
    <citation type="submission" date="2019-09" db="EMBL/GenBank/DDBJ databases">
        <title>In-depth cultivation of the pig gut microbiome towards novel bacterial diversity and tailored functional studies.</title>
        <authorList>
            <person name="Wylensek D."/>
            <person name="Hitch T.C.A."/>
            <person name="Clavel T."/>
        </authorList>
    </citation>
    <scope>NUCLEOTIDE SEQUENCE [LARGE SCALE GENOMIC DNA]</scope>
    <source>
        <strain evidence="4 5">WCA3-693-APC-4?</strain>
    </source>
</reference>
<feature type="domain" description="Lon proteolytic" evidence="3">
    <location>
        <begin position="564"/>
        <end position="759"/>
    </location>
</feature>
<dbReference type="Pfam" id="PF20437">
    <property type="entry name" value="LonC_helical"/>
    <property type="match status" value="1"/>
</dbReference>
<dbReference type="SUPFAM" id="SSF54211">
    <property type="entry name" value="Ribosomal protein S5 domain 2-like"/>
    <property type="match status" value="1"/>
</dbReference>